<evidence type="ECO:0000313" key="7">
    <source>
        <dbReference type="Proteomes" id="UP000635726"/>
    </source>
</evidence>
<keyword evidence="1" id="KW-0808">Transferase</keyword>
<evidence type="ECO:0000256" key="2">
    <source>
        <dbReference type="ARBA" id="ARBA00022741"/>
    </source>
</evidence>
<comment type="caution">
    <text evidence="6">The sequence shown here is derived from an EMBL/GenBank/DDBJ whole genome shotgun (WGS) entry which is preliminary data.</text>
</comment>
<dbReference type="EMBL" id="BMOE01000001">
    <property type="protein sequence ID" value="GGJ63206.1"/>
    <property type="molecule type" value="Genomic_DNA"/>
</dbReference>
<evidence type="ECO:0000313" key="6">
    <source>
        <dbReference type="EMBL" id="GGJ63206.1"/>
    </source>
</evidence>
<dbReference type="GO" id="GO:0016301">
    <property type="term" value="F:kinase activity"/>
    <property type="evidence" value="ECO:0007669"/>
    <property type="project" value="UniProtKB-KW"/>
</dbReference>
<reference evidence="6" key="2">
    <citation type="submission" date="2020-09" db="EMBL/GenBank/DDBJ databases">
        <authorList>
            <person name="Sun Q."/>
            <person name="Ohkuma M."/>
        </authorList>
    </citation>
    <scope>NUCLEOTIDE SEQUENCE</scope>
    <source>
        <strain evidence="6">JCM 14371</strain>
    </source>
</reference>
<dbReference type="InterPro" id="IPR001206">
    <property type="entry name" value="Diacylglycerol_kinase_cat_dom"/>
</dbReference>
<protein>
    <submittedName>
        <fullName evidence="6">Diacylglycerol kinase</fullName>
    </submittedName>
</protein>
<dbReference type="SMART" id="SM00046">
    <property type="entry name" value="DAGKc"/>
    <property type="match status" value="1"/>
</dbReference>
<organism evidence="6 7">
    <name type="scientific">Deinococcus aquiradiocola</name>
    <dbReference type="NCBI Taxonomy" id="393059"/>
    <lineage>
        <taxon>Bacteria</taxon>
        <taxon>Thermotogati</taxon>
        <taxon>Deinococcota</taxon>
        <taxon>Deinococci</taxon>
        <taxon>Deinococcales</taxon>
        <taxon>Deinococcaceae</taxon>
        <taxon>Deinococcus</taxon>
    </lineage>
</organism>
<dbReference type="Pfam" id="PF00781">
    <property type="entry name" value="DAGK_cat"/>
    <property type="match status" value="1"/>
</dbReference>
<dbReference type="SUPFAM" id="SSF111331">
    <property type="entry name" value="NAD kinase/diacylglycerol kinase-like"/>
    <property type="match status" value="1"/>
</dbReference>
<keyword evidence="7" id="KW-1185">Reference proteome</keyword>
<dbReference type="PROSITE" id="PS50146">
    <property type="entry name" value="DAGK"/>
    <property type="match status" value="1"/>
</dbReference>
<keyword evidence="3 6" id="KW-0418">Kinase</keyword>
<sequence length="313" mass="33578">MTGQTPPPTIKRILVIFNPKSGSGDNTVLQCAAKLREAGCDVQERELEKDIPVTEYLKDVRAYDTVIAAGGDGTVSSVAYAMRYTNVPLLAYPAGTANLIALNLELPEDPSRLAEIVLAAHAVRIDLGELKVGDQTHGFAMLAGAGADASMIRESEELKPKFGALAYAMSAMRQVNPKKTTFHMTVDGEERSAEGIGVMIANFGKANFGLPITSDISPSDGRFTVVVLRAGNVFQLLPNLIDSVRSKLNLGDPMFGSGNIETFEATEIHVQSDEPFPLQYDGELHVETTPFSAKVLPGAIRFVTPARTATLKT</sequence>
<keyword evidence="2" id="KW-0547">Nucleotide-binding</keyword>
<dbReference type="Gene3D" id="2.60.200.40">
    <property type="match status" value="1"/>
</dbReference>
<dbReference type="InterPro" id="IPR016064">
    <property type="entry name" value="NAD/diacylglycerol_kinase_sf"/>
</dbReference>
<accession>A0A917P646</accession>
<dbReference type="Pfam" id="PF19279">
    <property type="entry name" value="YegS_C"/>
    <property type="match status" value="1"/>
</dbReference>
<dbReference type="InterPro" id="IPR017438">
    <property type="entry name" value="ATP-NAD_kinase_N"/>
</dbReference>
<dbReference type="Proteomes" id="UP000635726">
    <property type="component" value="Unassembled WGS sequence"/>
</dbReference>
<evidence type="ECO:0000256" key="1">
    <source>
        <dbReference type="ARBA" id="ARBA00022679"/>
    </source>
</evidence>
<evidence type="ECO:0000256" key="4">
    <source>
        <dbReference type="ARBA" id="ARBA00022840"/>
    </source>
</evidence>
<dbReference type="RefSeq" id="WP_188960531.1">
    <property type="nucleotide sequence ID" value="NZ_BMOE01000001.1"/>
</dbReference>
<dbReference type="GO" id="GO:0005886">
    <property type="term" value="C:plasma membrane"/>
    <property type="evidence" value="ECO:0007669"/>
    <property type="project" value="TreeGrafter"/>
</dbReference>
<evidence type="ECO:0000256" key="3">
    <source>
        <dbReference type="ARBA" id="ARBA00022777"/>
    </source>
</evidence>
<dbReference type="InterPro" id="IPR045540">
    <property type="entry name" value="YegS/DAGK_C"/>
</dbReference>
<dbReference type="Gene3D" id="3.40.50.10330">
    <property type="entry name" value="Probable inorganic polyphosphate/atp-NAD kinase, domain 1"/>
    <property type="match status" value="1"/>
</dbReference>
<feature type="domain" description="DAGKc" evidence="5">
    <location>
        <begin position="8"/>
        <end position="134"/>
    </location>
</feature>
<dbReference type="GO" id="GO:0005524">
    <property type="term" value="F:ATP binding"/>
    <property type="evidence" value="ECO:0007669"/>
    <property type="project" value="UniProtKB-KW"/>
</dbReference>
<dbReference type="InterPro" id="IPR050187">
    <property type="entry name" value="Lipid_Phosphate_FormReg"/>
</dbReference>
<keyword evidence="4" id="KW-0067">ATP-binding</keyword>
<dbReference type="PANTHER" id="PTHR12358:SF106">
    <property type="entry name" value="LIPID KINASE YEGS"/>
    <property type="match status" value="1"/>
</dbReference>
<evidence type="ECO:0000259" key="5">
    <source>
        <dbReference type="PROSITE" id="PS50146"/>
    </source>
</evidence>
<reference evidence="6" key="1">
    <citation type="journal article" date="2014" name="Int. J. Syst. Evol. Microbiol.">
        <title>Complete genome sequence of Corynebacterium casei LMG S-19264T (=DSM 44701T), isolated from a smear-ripened cheese.</title>
        <authorList>
            <consortium name="US DOE Joint Genome Institute (JGI-PGF)"/>
            <person name="Walter F."/>
            <person name="Albersmeier A."/>
            <person name="Kalinowski J."/>
            <person name="Ruckert C."/>
        </authorList>
    </citation>
    <scope>NUCLEOTIDE SEQUENCE</scope>
    <source>
        <strain evidence="6">JCM 14371</strain>
    </source>
</reference>
<name>A0A917P646_9DEIO</name>
<dbReference type="PANTHER" id="PTHR12358">
    <property type="entry name" value="SPHINGOSINE KINASE"/>
    <property type="match status" value="1"/>
</dbReference>
<dbReference type="AlphaFoldDB" id="A0A917P646"/>
<gene>
    <name evidence="6" type="ORF">GCM10008939_03870</name>
</gene>
<proteinExistence type="predicted"/>